<proteinExistence type="predicted"/>
<dbReference type="Proteomes" id="UP000594015">
    <property type="component" value="Chromosome"/>
</dbReference>
<name>A0AAE7NPF3_9BRAD</name>
<reference evidence="1 2" key="1">
    <citation type="submission" date="2018-06" db="EMBL/GenBank/DDBJ databases">
        <title>Comparative genomics of Bradyrhizobium nodulating Arachidis hypogaea.</title>
        <authorList>
            <person name="Li Y."/>
        </authorList>
    </citation>
    <scope>NUCLEOTIDE SEQUENCE [LARGE SCALE GENOMIC DNA]</scope>
    <source>
        <strain evidence="1 2">CCBAU 051107</strain>
    </source>
</reference>
<dbReference type="KEGG" id="barh:WN72_24855"/>
<gene>
    <name evidence="1" type="ORF">WN72_24855</name>
</gene>
<protein>
    <submittedName>
        <fullName evidence="1">Uncharacterized protein</fullName>
    </submittedName>
</protein>
<dbReference type="AlphaFoldDB" id="A0AAE7NPF3"/>
<dbReference type="EMBL" id="CP030050">
    <property type="protein sequence ID" value="QOZ69192.1"/>
    <property type="molecule type" value="Genomic_DNA"/>
</dbReference>
<evidence type="ECO:0000313" key="2">
    <source>
        <dbReference type="Proteomes" id="UP000594015"/>
    </source>
</evidence>
<dbReference type="RefSeq" id="WP_092217204.1">
    <property type="nucleotide sequence ID" value="NZ_CP030050.1"/>
</dbReference>
<sequence>MSYDYSTGRVEIVPFTASFTLRNEDIGKAFRYEGATNASVTVPNDLHSGFSCGFIQYSTGTITIVSGAHATKVAGGSATNAQYQSGSLIVTKRSGGNFGVVADIDYLVGGDFS</sequence>
<accession>A0AAE7NPF3</accession>
<evidence type="ECO:0000313" key="1">
    <source>
        <dbReference type="EMBL" id="QOZ69192.1"/>
    </source>
</evidence>
<organism evidence="1 2">
    <name type="scientific">Bradyrhizobium arachidis</name>
    <dbReference type="NCBI Taxonomy" id="858423"/>
    <lineage>
        <taxon>Bacteria</taxon>
        <taxon>Pseudomonadati</taxon>
        <taxon>Pseudomonadota</taxon>
        <taxon>Alphaproteobacteria</taxon>
        <taxon>Hyphomicrobiales</taxon>
        <taxon>Nitrobacteraceae</taxon>
        <taxon>Bradyrhizobium</taxon>
    </lineage>
</organism>